<evidence type="ECO:0000256" key="1">
    <source>
        <dbReference type="ARBA" id="ARBA00009998"/>
    </source>
</evidence>
<dbReference type="Proteomes" id="UP000001494">
    <property type="component" value="Chromosome"/>
</dbReference>
<accession>A0A0H3G0K6</accession>
<keyword evidence="3 6" id="KW-0540">Nuclease</keyword>
<dbReference type="SMR" id="A0A0H3G0K6"/>
<dbReference type="NCBIfam" id="NF002139">
    <property type="entry name" value="PRK00977.1-3"/>
    <property type="match status" value="1"/>
</dbReference>
<dbReference type="EC" id="3.1.11.6" evidence="6"/>
<dbReference type="GO" id="GO:0006308">
    <property type="term" value="P:DNA catabolic process"/>
    <property type="evidence" value="ECO:0007669"/>
    <property type="project" value="UniProtKB-UniRule"/>
</dbReference>
<evidence type="ECO:0000313" key="8">
    <source>
        <dbReference type="Proteomes" id="UP000001494"/>
    </source>
</evidence>
<dbReference type="NCBIfam" id="NF002140">
    <property type="entry name" value="PRK00977.1-4"/>
    <property type="match status" value="1"/>
</dbReference>
<comment type="similarity">
    <text evidence="1 6">Belongs to the XseB family.</text>
</comment>
<gene>
    <name evidence="6" type="primary">xseB</name>
    <name evidence="7" type="ordered locus">Zmob_0440</name>
</gene>
<dbReference type="HOGENOM" id="CLU_145918_0_3_5"/>
<dbReference type="Pfam" id="PF02609">
    <property type="entry name" value="Exonuc_VII_S"/>
    <property type="match status" value="1"/>
</dbReference>
<keyword evidence="2 6" id="KW-0963">Cytoplasm</keyword>
<dbReference type="Gene3D" id="1.10.287.1040">
    <property type="entry name" value="Exonuclease VII, small subunit"/>
    <property type="match status" value="1"/>
</dbReference>
<evidence type="ECO:0000256" key="4">
    <source>
        <dbReference type="ARBA" id="ARBA00022801"/>
    </source>
</evidence>
<proteinExistence type="inferred from homology"/>
<dbReference type="InterPro" id="IPR037004">
    <property type="entry name" value="Exonuc_VII_ssu_sf"/>
</dbReference>
<organism evidence="7 8">
    <name type="scientific">Zymomonas mobilis subsp. mobilis (strain ATCC 10988 / DSM 424 / LMG 404 / NCIMB 8938 / NRRL B-806 / ZM1)</name>
    <dbReference type="NCBI Taxonomy" id="555217"/>
    <lineage>
        <taxon>Bacteria</taxon>
        <taxon>Pseudomonadati</taxon>
        <taxon>Pseudomonadota</taxon>
        <taxon>Alphaproteobacteria</taxon>
        <taxon>Sphingomonadales</taxon>
        <taxon>Zymomonadaceae</taxon>
        <taxon>Zymomonas</taxon>
    </lineage>
</organism>
<dbReference type="RefSeq" id="WP_011240723.1">
    <property type="nucleotide sequence ID" value="NC_017262.1"/>
</dbReference>
<reference evidence="7 8" key="1">
    <citation type="journal article" date="2011" name="J. Bacteriol.">
        <title>Genome sequence of the ethanol-producing Zymomonas mobilis subsp. mobilis lectotype strain ATCC 10988.</title>
        <authorList>
            <person name="Pappas K.M."/>
            <person name="Kouvelis V.N."/>
            <person name="Saunders E."/>
            <person name="Brettin T.S."/>
            <person name="Bruce D."/>
            <person name="Detter C."/>
            <person name="Balakireva M."/>
            <person name="Han C.S."/>
            <person name="Savvakis G."/>
            <person name="Kyrpides N.C."/>
            <person name="Typas M.A."/>
        </authorList>
    </citation>
    <scope>NUCLEOTIDE SEQUENCE [LARGE SCALE GENOMIC DNA]</scope>
    <source>
        <strain evidence="8">ATCC 10988 / DSM 424 / CCUG 17860 / LMG 404 / NCIMB 8938 / NRRL B-806 / ZM1</strain>
    </source>
</reference>
<dbReference type="KEGG" id="zmm:Zmob_0440"/>
<dbReference type="GO" id="GO:0009318">
    <property type="term" value="C:exodeoxyribonuclease VII complex"/>
    <property type="evidence" value="ECO:0007669"/>
    <property type="project" value="UniProtKB-UniRule"/>
</dbReference>
<evidence type="ECO:0000256" key="5">
    <source>
        <dbReference type="ARBA" id="ARBA00022839"/>
    </source>
</evidence>
<dbReference type="AlphaFoldDB" id="A0A0H3G0K6"/>
<sequence>MSQEKNISELSFEEALKKLEEIVRRLESGDTTLEDSIQMYSQGDALKKQCEARLKAAQKKIEQISLDQDGRATGTSPFDAE</sequence>
<evidence type="ECO:0000256" key="6">
    <source>
        <dbReference type="HAMAP-Rule" id="MF_00337"/>
    </source>
</evidence>
<dbReference type="HAMAP" id="MF_00337">
    <property type="entry name" value="Exonuc_7_S"/>
    <property type="match status" value="1"/>
</dbReference>
<evidence type="ECO:0000256" key="2">
    <source>
        <dbReference type="ARBA" id="ARBA00022490"/>
    </source>
</evidence>
<dbReference type="EMBL" id="CP002850">
    <property type="protein sequence ID" value="AEH62287.1"/>
    <property type="molecule type" value="Genomic_DNA"/>
</dbReference>
<protein>
    <recommendedName>
        <fullName evidence="6">Exodeoxyribonuclease 7 small subunit</fullName>
        <ecNumber evidence="6">3.1.11.6</ecNumber>
    </recommendedName>
    <alternativeName>
        <fullName evidence="6">Exodeoxyribonuclease VII small subunit</fullName>
        <shortName evidence="6">Exonuclease VII small subunit</shortName>
    </alternativeName>
</protein>
<dbReference type="SUPFAM" id="SSF116842">
    <property type="entry name" value="XseB-like"/>
    <property type="match status" value="1"/>
</dbReference>
<comment type="catalytic activity">
    <reaction evidence="6">
        <text>Exonucleolytic cleavage in either 5'- to 3'- or 3'- to 5'-direction to yield nucleoside 5'-phosphates.</text>
        <dbReference type="EC" id="3.1.11.6"/>
    </reaction>
</comment>
<comment type="subunit">
    <text evidence="6">Heterooligomer composed of large and small subunits.</text>
</comment>
<dbReference type="GeneID" id="79903988"/>
<evidence type="ECO:0000313" key="7">
    <source>
        <dbReference type="EMBL" id="AEH62287.1"/>
    </source>
</evidence>
<comment type="subcellular location">
    <subcellularLocation>
        <location evidence="6">Cytoplasm</location>
    </subcellularLocation>
</comment>
<keyword evidence="4 6" id="KW-0378">Hydrolase</keyword>
<comment type="function">
    <text evidence="6">Bidirectionally degrades single-stranded DNA into large acid-insoluble oligonucleotides, which are then degraded further into small acid-soluble oligonucleotides.</text>
</comment>
<dbReference type="PANTHER" id="PTHR34137">
    <property type="entry name" value="EXODEOXYRIBONUCLEASE 7 SMALL SUBUNIT"/>
    <property type="match status" value="1"/>
</dbReference>
<keyword evidence="5 6" id="KW-0269">Exonuclease</keyword>
<dbReference type="eggNOG" id="COG1722">
    <property type="taxonomic scope" value="Bacteria"/>
</dbReference>
<dbReference type="PIRSF" id="PIRSF006488">
    <property type="entry name" value="Exonuc_VII_S"/>
    <property type="match status" value="1"/>
</dbReference>
<name>A0A0H3G0K6_ZYMMA</name>
<dbReference type="GO" id="GO:0005829">
    <property type="term" value="C:cytosol"/>
    <property type="evidence" value="ECO:0007669"/>
    <property type="project" value="TreeGrafter"/>
</dbReference>
<dbReference type="InterPro" id="IPR003761">
    <property type="entry name" value="Exonuc_VII_S"/>
</dbReference>
<dbReference type="NCBIfam" id="TIGR01280">
    <property type="entry name" value="xseB"/>
    <property type="match status" value="1"/>
</dbReference>
<dbReference type="OrthoDB" id="9808145at2"/>
<dbReference type="GO" id="GO:0008855">
    <property type="term" value="F:exodeoxyribonuclease VII activity"/>
    <property type="evidence" value="ECO:0007669"/>
    <property type="project" value="UniProtKB-UniRule"/>
</dbReference>
<dbReference type="PANTHER" id="PTHR34137:SF1">
    <property type="entry name" value="EXODEOXYRIBONUCLEASE 7 SMALL SUBUNIT"/>
    <property type="match status" value="1"/>
</dbReference>
<evidence type="ECO:0000256" key="3">
    <source>
        <dbReference type="ARBA" id="ARBA00022722"/>
    </source>
</evidence>